<dbReference type="AlphaFoldDB" id="A0A7U2HZT6"/>
<accession>A0A7U2HZT6</accession>
<sequence>MLPRRFSTKRATHNQFYKFPMRRCCQCYTRARLGEWNPVLPDTHERCYACQHEGCERCVDFWGRKDENVQAEDQYLDFHDEQADAEAERKKVASCVAEIIERHSSAPGSRRG</sequence>
<dbReference type="VEuPathDB" id="FungiDB:JI435_431010"/>
<evidence type="ECO:0000313" key="1">
    <source>
        <dbReference type="EMBL" id="QRC94666.1"/>
    </source>
</evidence>
<protein>
    <submittedName>
        <fullName evidence="1">Uncharacterized protein</fullName>
    </submittedName>
</protein>
<evidence type="ECO:0000313" key="2">
    <source>
        <dbReference type="Proteomes" id="UP000663193"/>
    </source>
</evidence>
<name>A0A7U2HZT6_PHANO</name>
<dbReference type="EMBL" id="CP069027">
    <property type="protein sequence ID" value="QRC94666.1"/>
    <property type="molecule type" value="Genomic_DNA"/>
</dbReference>
<dbReference type="Proteomes" id="UP000663193">
    <property type="component" value="Chromosome 5"/>
</dbReference>
<keyword evidence="2" id="KW-1185">Reference proteome</keyword>
<reference evidence="2" key="1">
    <citation type="journal article" date="2021" name="BMC Genomics">
        <title>Chromosome-level genome assembly and manually-curated proteome of model necrotroph Parastagonospora nodorum Sn15 reveals a genome-wide trove of candidate effector homologs, and redundancy of virulence-related functions within an accessory chromosome.</title>
        <authorList>
            <person name="Bertazzoni S."/>
            <person name="Jones D.A.B."/>
            <person name="Phan H.T."/>
            <person name="Tan K.-C."/>
            <person name="Hane J.K."/>
        </authorList>
    </citation>
    <scope>NUCLEOTIDE SEQUENCE [LARGE SCALE GENOMIC DNA]</scope>
    <source>
        <strain evidence="2">SN15 / ATCC MYA-4574 / FGSC 10173)</strain>
    </source>
</reference>
<organism evidence="1 2">
    <name type="scientific">Phaeosphaeria nodorum (strain SN15 / ATCC MYA-4574 / FGSC 10173)</name>
    <name type="common">Glume blotch fungus</name>
    <name type="synonym">Parastagonospora nodorum</name>
    <dbReference type="NCBI Taxonomy" id="321614"/>
    <lineage>
        <taxon>Eukaryota</taxon>
        <taxon>Fungi</taxon>
        <taxon>Dikarya</taxon>
        <taxon>Ascomycota</taxon>
        <taxon>Pezizomycotina</taxon>
        <taxon>Dothideomycetes</taxon>
        <taxon>Pleosporomycetidae</taxon>
        <taxon>Pleosporales</taxon>
        <taxon>Pleosporineae</taxon>
        <taxon>Phaeosphaeriaceae</taxon>
        <taxon>Parastagonospora</taxon>
    </lineage>
</organism>
<gene>
    <name evidence="1" type="ORF">JI435_431010</name>
</gene>
<proteinExistence type="predicted"/>